<feature type="compositionally biased region" description="Low complexity" evidence="2">
    <location>
        <begin position="717"/>
        <end position="746"/>
    </location>
</feature>
<evidence type="ECO:0000256" key="2">
    <source>
        <dbReference type="SAM" id="MobiDB-lite"/>
    </source>
</evidence>
<comment type="caution">
    <text evidence="4">The sequence shown here is derived from an EMBL/GenBank/DDBJ whole genome shotgun (WGS) entry which is preliminary data.</text>
</comment>
<accession>A0A5J4X3Q4</accession>
<dbReference type="SUPFAM" id="SSF48371">
    <property type="entry name" value="ARM repeat"/>
    <property type="match status" value="1"/>
</dbReference>
<dbReference type="Proteomes" id="UP000324800">
    <property type="component" value="Unassembled WGS sequence"/>
</dbReference>
<organism evidence="4 5">
    <name type="scientific">Streblomastix strix</name>
    <dbReference type="NCBI Taxonomy" id="222440"/>
    <lineage>
        <taxon>Eukaryota</taxon>
        <taxon>Metamonada</taxon>
        <taxon>Preaxostyla</taxon>
        <taxon>Oxymonadida</taxon>
        <taxon>Streblomastigidae</taxon>
        <taxon>Streblomastix</taxon>
    </lineage>
</organism>
<dbReference type="InterPro" id="IPR016024">
    <property type="entry name" value="ARM-type_fold"/>
</dbReference>
<feature type="coiled-coil region" evidence="1">
    <location>
        <begin position="522"/>
        <end position="563"/>
    </location>
</feature>
<feature type="compositionally biased region" description="Low complexity" evidence="2">
    <location>
        <begin position="1397"/>
        <end position="1406"/>
    </location>
</feature>
<dbReference type="GO" id="GO:0003779">
    <property type="term" value="F:actin binding"/>
    <property type="evidence" value="ECO:0007669"/>
    <property type="project" value="InterPro"/>
</dbReference>
<feature type="compositionally biased region" description="Polar residues" evidence="2">
    <location>
        <begin position="1428"/>
        <end position="1473"/>
    </location>
</feature>
<dbReference type="PROSITE" id="PS51444">
    <property type="entry name" value="FH2"/>
    <property type="match status" value="1"/>
</dbReference>
<gene>
    <name evidence="4" type="ORF">EZS28_003350</name>
</gene>
<dbReference type="SUPFAM" id="SSF101447">
    <property type="entry name" value="Formin homology 2 domain (FH2 domain)"/>
    <property type="match status" value="1"/>
</dbReference>
<feature type="compositionally biased region" description="Polar residues" evidence="2">
    <location>
        <begin position="607"/>
        <end position="617"/>
    </location>
</feature>
<feature type="compositionally biased region" description="Polar residues" evidence="2">
    <location>
        <begin position="686"/>
        <end position="714"/>
    </location>
</feature>
<dbReference type="Pfam" id="PF06367">
    <property type="entry name" value="Drf_FH3"/>
    <property type="match status" value="1"/>
</dbReference>
<feature type="region of interest" description="Disordered" evidence="2">
    <location>
        <begin position="605"/>
        <end position="778"/>
    </location>
</feature>
<feature type="region of interest" description="Disordered" evidence="2">
    <location>
        <begin position="1428"/>
        <end position="1520"/>
    </location>
</feature>
<feature type="region of interest" description="Disordered" evidence="2">
    <location>
        <begin position="578"/>
        <end position="597"/>
    </location>
</feature>
<feature type="compositionally biased region" description="Low complexity" evidence="2">
    <location>
        <begin position="673"/>
        <end position="685"/>
    </location>
</feature>
<feature type="region of interest" description="Disordered" evidence="2">
    <location>
        <begin position="1333"/>
        <end position="1363"/>
    </location>
</feature>
<dbReference type="PANTHER" id="PTHR45725:SF1">
    <property type="entry name" value="DISHEVELLED ASSOCIATED ACTIVATOR OF MORPHOGENESIS, ISOFORM D"/>
    <property type="match status" value="1"/>
</dbReference>
<dbReference type="InterPro" id="IPR011989">
    <property type="entry name" value="ARM-like"/>
</dbReference>
<feature type="compositionally biased region" description="Basic and acidic residues" evidence="2">
    <location>
        <begin position="656"/>
        <end position="672"/>
    </location>
</feature>
<dbReference type="InterPro" id="IPR051425">
    <property type="entry name" value="Formin_Homology"/>
</dbReference>
<dbReference type="InterPro" id="IPR015425">
    <property type="entry name" value="FH2_Formin"/>
</dbReference>
<evidence type="ECO:0000259" key="3">
    <source>
        <dbReference type="PROSITE" id="PS51444"/>
    </source>
</evidence>
<proteinExistence type="predicted"/>
<dbReference type="InterPro" id="IPR010472">
    <property type="entry name" value="FH3_dom"/>
</dbReference>
<feature type="compositionally biased region" description="Low complexity" evidence="2">
    <location>
        <begin position="580"/>
        <end position="597"/>
    </location>
</feature>
<dbReference type="Pfam" id="PF02181">
    <property type="entry name" value="FH2"/>
    <property type="match status" value="1"/>
</dbReference>
<feature type="region of interest" description="Disordered" evidence="2">
    <location>
        <begin position="1387"/>
        <end position="1413"/>
    </location>
</feature>
<reference evidence="4 5" key="1">
    <citation type="submission" date="2019-03" db="EMBL/GenBank/DDBJ databases">
        <title>Single cell metagenomics reveals metabolic interactions within the superorganism composed of flagellate Streblomastix strix and complex community of Bacteroidetes bacteria on its surface.</title>
        <authorList>
            <person name="Treitli S.C."/>
            <person name="Kolisko M."/>
            <person name="Husnik F."/>
            <person name="Keeling P."/>
            <person name="Hampl V."/>
        </authorList>
    </citation>
    <scope>NUCLEOTIDE SEQUENCE [LARGE SCALE GENOMIC DNA]</scope>
    <source>
        <strain evidence="4">ST1C</strain>
    </source>
</reference>
<feature type="region of interest" description="Disordered" evidence="2">
    <location>
        <begin position="1087"/>
        <end position="1120"/>
    </location>
</feature>
<dbReference type="OrthoDB" id="1668162at2759"/>
<sequence length="1553" mass="173903">KDLEDMNIVIECLHCIQELFRYPDNIKEFLEYPGSFRQFVMPLMIQDSVEHLLPKFIEIASITMELMGAICLIDEKIFNNGVRYVQDGLDFLRKNMRQSSQYEQVMIMFNMDHQSEEKKKFQQSHSANVNTNQVDSFGGAAAGSAIQEKDEQALLMIGLKCNIMKLLNAIIVKIDSGYNRMRLRAELEQMGLKIVLKQLINKSPPQDLKMQIMTYLDEERLDLQEMGMLLPEEESPQTPTSTLKKDQNIGSGSLKKTKGKETDKLSSSGDQTKTLERGQISPHDKQILAMLDKSSYAALYGGMSIALRQDIGEIGFDIIDGNDNNQGPKGTKQQHLSKSETESSKDLDTEMDKLTIMLKKQPLEMTFGQILKRIEGFRNTESFMEAIIQHIAHFRIDSSVWKVAESLMNQMSRERDEEKLSSSQFVAVPRNQADLNAIELKKLRRDADNRTATVNNVKIVLKKMLKKGEKSLGKKLKAHKDDGQDKDADVDSDDQKVDVSTNNKKGGSRIDNLNITALANNLQRVQRQMIKEIKKYDKLQDDMKKLQKELEAEQLIRRKTQDELRQSYANINISSAQIPQDTTSTASTTTTKSLSQQIQITKKLRNNIFSKSDSSNKTKQKNQDLMKSSEFANIDNEDQSQSESESTDMDDSNSDSNKEKGKQEKKQDKDLNEGQQANEQANQQQTTVSTTGQETITDQSLPEAPQLQQPTSDQQIDDSIPSTIPSSQPNTDTNQQIQDISIQQQDGNIPPPPPLMSFNGDSIPPPPPMGIISSSGVPPPPLLGNIKPAGMISQRKVRKPKQPLKALHWAKIGERDAGTSEIWKNCKDEDLVLDEEEIEALFGRVIVKKKVVVLQQDSTNDDEQGGQKINQALPPFLTQGRSMQVGVVLGQFKGHGSGNDLQDDYQYQQGGSAMDAVDDAFQSVVSLDQSILTSEMVKTLLSCAVPNEADRDAVQDIVNSPNVQTELQRLPRPDRLVAMLTLIPRVEERLKCILFKHRVMDITEYLQPNLQCISQAAYELKHSSKFKSVLELILAVGNLLNGTTQQGGASGFHLDTLTKLSELRQNVGTGTLLEYLVKLMRIHTSSSLKNKNKQRRQIESGTDNNNNTNKQEGQNAQGAKVDENDYNSIANNTDLLIHFPDELPHLRTASTLSLSALDQDIKDMENGMALLQIEIEAGRKVLNSEQNRLNQGSQSTQQSGIILKKEQLSLKNARSFLSQMQGIHQSFQEQLNEINKTRKKVAVDVENILVAFGEAEFADEVTTTNTTNQTPSILTGENQAQIPENETKPIKQEVKSRLKGKPKIQIDELFGIVNRFVDNVQKISQGLDETARKLDEEKRREEKKKENVKQKIGGSLQGNPKQNMLMQDLSSVLKGRMLQKGGNQVKINEQTNDQNKDNAANDNKPPGSLIAPDYNTSLSAAQQIKNQNIRSTSPSQLAGTNRFQPSFQGTSPQTLLKHTNQTTTQPSTLNAQQLPPPPPPVIETSTTELKETQETQQEEVLSQQQQQQQQLSVQPPKGAVPSATAVIFAQQSELEKLKKGLNDGNMLRRKRKQ</sequence>
<keyword evidence="1" id="KW-0175">Coiled coil</keyword>
<feature type="compositionally biased region" description="Low complexity" evidence="2">
    <location>
        <begin position="1494"/>
        <end position="1514"/>
    </location>
</feature>
<name>A0A5J4X3Q4_9EUKA</name>
<dbReference type="PANTHER" id="PTHR45725">
    <property type="entry name" value="FORMIN HOMOLOGY 2 FAMILY MEMBER"/>
    <property type="match status" value="1"/>
</dbReference>
<evidence type="ECO:0000256" key="1">
    <source>
        <dbReference type="SAM" id="Coils"/>
    </source>
</evidence>
<dbReference type="Gene3D" id="1.25.10.10">
    <property type="entry name" value="Leucine-rich Repeat Variant"/>
    <property type="match status" value="1"/>
</dbReference>
<feature type="region of interest" description="Disordered" evidence="2">
    <location>
        <begin position="322"/>
        <end position="348"/>
    </location>
</feature>
<feature type="non-terminal residue" evidence="4">
    <location>
        <position position="1"/>
    </location>
</feature>
<feature type="domain" description="FH2" evidence="3">
    <location>
        <begin position="794"/>
        <end position="1303"/>
    </location>
</feature>
<feature type="compositionally biased region" description="Acidic residues" evidence="2">
    <location>
        <begin position="635"/>
        <end position="653"/>
    </location>
</feature>
<feature type="region of interest" description="Disordered" evidence="2">
    <location>
        <begin position="232"/>
        <end position="281"/>
    </location>
</feature>
<feature type="region of interest" description="Disordered" evidence="2">
    <location>
        <begin position="472"/>
        <end position="508"/>
    </location>
</feature>
<protein>
    <submittedName>
        <fullName evidence="4">Putative formin domain containing protein</fullName>
    </submittedName>
</protein>
<dbReference type="Gene3D" id="1.20.58.2220">
    <property type="entry name" value="Formin, FH2 domain"/>
    <property type="match status" value="1"/>
</dbReference>
<feature type="compositionally biased region" description="Basic and acidic residues" evidence="2">
    <location>
        <begin position="337"/>
        <end position="348"/>
    </location>
</feature>
<feature type="compositionally biased region" description="Basic and acidic residues" evidence="2">
    <location>
        <begin position="1333"/>
        <end position="1349"/>
    </location>
</feature>
<dbReference type="SMART" id="SM01139">
    <property type="entry name" value="Drf_FH3"/>
    <property type="match status" value="1"/>
</dbReference>
<evidence type="ECO:0000313" key="5">
    <source>
        <dbReference type="Proteomes" id="UP000324800"/>
    </source>
</evidence>
<dbReference type="SMART" id="SM00498">
    <property type="entry name" value="FH2"/>
    <property type="match status" value="1"/>
</dbReference>
<dbReference type="InterPro" id="IPR042201">
    <property type="entry name" value="FH2_Formin_sf"/>
</dbReference>
<dbReference type="EMBL" id="SNRW01000442">
    <property type="protein sequence ID" value="KAA6401119.1"/>
    <property type="molecule type" value="Genomic_DNA"/>
</dbReference>
<evidence type="ECO:0000313" key="4">
    <source>
        <dbReference type="EMBL" id="KAA6401119.1"/>
    </source>
</evidence>
<feature type="compositionally biased region" description="Basic and acidic residues" evidence="2">
    <location>
        <begin position="479"/>
        <end position="497"/>
    </location>
</feature>